<comment type="subunit">
    <text evidence="10">Monomer.</text>
</comment>
<dbReference type="GO" id="GO:0006400">
    <property type="term" value="P:tRNA modification"/>
    <property type="evidence" value="ECO:0007669"/>
    <property type="project" value="TreeGrafter"/>
</dbReference>
<feature type="region of interest" description="Interaction with substrate tRNA" evidence="10">
    <location>
        <begin position="34"/>
        <end position="37"/>
    </location>
</feature>
<dbReference type="GO" id="GO:0005524">
    <property type="term" value="F:ATP binding"/>
    <property type="evidence" value="ECO:0007669"/>
    <property type="project" value="UniProtKB-UniRule"/>
</dbReference>
<keyword evidence="6 10" id="KW-0547">Nucleotide-binding</keyword>
<dbReference type="Pfam" id="PF01715">
    <property type="entry name" value="IPPT"/>
    <property type="match status" value="1"/>
</dbReference>
<dbReference type="Proteomes" id="UP000051861">
    <property type="component" value="Unassembled WGS sequence"/>
</dbReference>
<comment type="caution">
    <text evidence="10">Lacks conserved residue(s) required for the propagation of feature annotation.</text>
</comment>
<dbReference type="Gene3D" id="1.10.20.140">
    <property type="match status" value="1"/>
</dbReference>
<keyword evidence="5 10" id="KW-0819">tRNA processing</keyword>
<evidence type="ECO:0000256" key="9">
    <source>
        <dbReference type="ARBA" id="ARBA00049563"/>
    </source>
</evidence>
<feature type="site" description="Interaction with substrate tRNA" evidence="10">
    <location>
        <position position="141"/>
    </location>
</feature>
<reference evidence="14 15" key="1">
    <citation type="journal article" date="2015" name="Microbiome">
        <title>Genomic resolution of linkages in carbon, nitrogen, and sulfur cycling among widespread estuary sediment bacteria.</title>
        <authorList>
            <person name="Baker B.J."/>
            <person name="Lazar C.S."/>
            <person name="Teske A.P."/>
            <person name="Dick G.J."/>
        </authorList>
    </citation>
    <scope>NUCLEOTIDE SEQUENCE [LARGE SCALE GENOMIC DNA]</scope>
    <source>
        <strain evidence="14">DG_54_3</strain>
    </source>
</reference>
<dbReference type="Gene3D" id="3.40.50.300">
    <property type="entry name" value="P-loop containing nucleotide triphosphate hydrolases"/>
    <property type="match status" value="1"/>
</dbReference>
<comment type="function">
    <text evidence="2 10 12">Catalyzes the transfer of a dimethylallyl group onto the adenine at position 37 in tRNAs that read codons beginning with uridine, leading to the formation of N6-(dimethylallyl)adenosine (i(6)A).</text>
</comment>
<evidence type="ECO:0000313" key="15">
    <source>
        <dbReference type="Proteomes" id="UP000051861"/>
    </source>
</evidence>
<dbReference type="EC" id="2.5.1.75" evidence="10"/>
<dbReference type="PATRIC" id="fig|1703775.3.peg.2571"/>
<proteinExistence type="inferred from homology"/>
<comment type="similarity">
    <text evidence="3 10 13">Belongs to the IPP transferase family.</text>
</comment>
<dbReference type="EMBL" id="LIZX01000056">
    <property type="protein sequence ID" value="KPJ68297.1"/>
    <property type="molecule type" value="Genomic_DNA"/>
</dbReference>
<comment type="caution">
    <text evidence="14">The sequence shown here is derived from an EMBL/GenBank/DDBJ whole genome shotgun (WGS) entry which is preliminary data.</text>
</comment>
<accession>A0A0S7Y225</accession>
<evidence type="ECO:0000256" key="2">
    <source>
        <dbReference type="ARBA" id="ARBA00003213"/>
    </source>
</evidence>
<evidence type="ECO:0000256" key="1">
    <source>
        <dbReference type="ARBA" id="ARBA00001946"/>
    </source>
</evidence>
<sequence>MAAVISILGPTAVGKSKVAVEVAKIINGEIVSADSMQVYRGMDIGTAKPTLEERQGILHHLIDIKNPDEEWTVSDFVREASRLAGSRNTLSYNNKEAGHNSKSKIQNKSKIPMIVGGTGLYLWALLEGFSFPIAPADKEIRKRLEKIPLSALYSRLSTLDPQAAEKINPNDKKRIIRAVEVYELTGRPISQLQKRSEEPKILFSGPESILIGLIMPREKLYKCIEKRVGKMIEKGLIEEVKDLLSKGYSKDLPSFQALGYKEVVEYLAGTWTKEQMMIELKKRTRHFARRQMTWFRRFKRLKWFEVPVDTKIILNYINSQI</sequence>
<evidence type="ECO:0000256" key="11">
    <source>
        <dbReference type="RuleBase" id="RU003783"/>
    </source>
</evidence>
<keyword evidence="8 10" id="KW-0460">Magnesium</keyword>
<feature type="binding site" evidence="10">
    <location>
        <begin position="9"/>
        <end position="16"/>
    </location>
    <ligand>
        <name>ATP</name>
        <dbReference type="ChEBI" id="CHEBI:30616"/>
    </ligand>
</feature>
<name>A0A0S7Y225_UNCSA</name>
<protein>
    <recommendedName>
        <fullName evidence="10">tRNA dimethylallyltransferase</fullName>
        <ecNumber evidence="10">2.5.1.75</ecNumber>
    </recommendedName>
    <alternativeName>
        <fullName evidence="10">Dimethylallyl diphosphate:tRNA dimethylallyltransferase</fullName>
        <shortName evidence="10">DMAPP:tRNA dimethylallyltransferase</shortName>
        <shortName evidence="10">DMATase</shortName>
    </alternativeName>
    <alternativeName>
        <fullName evidence="10">Isopentenyl-diphosphate:tRNA isopentenyltransferase</fullName>
        <shortName evidence="10">IPP transferase</shortName>
        <shortName evidence="10">IPPT</shortName>
        <shortName evidence="10">IPTase</shortName>
    </alternativeName>
</protein>
<comment type="catalytic activity">
    <reaction evidence="9 10 11">
        <text>adenosine(37) in tRNA + dimethylallyl diphosphate = N(6)-dimethylallyladenosine(37) in tRNA + diphosphate</text>
        <dbReference type="Rhea" id="RHEA:26482"/>
        <dbReference type="Rhea" id="RHEA-COMP:10162"/>
        <dbReference type="Rhea" id="RHEA-COMP:10375"/>
        <dbReference type="ChEBI" id="CHEBI:33019"/>
        <dbReference type="ChEBI" id="CHEBI:57623"/>
        <dbReference type="ChEBI" id="CHEBI:74411"/>
        <dbReference type="ChEBI" id="CHEBI:74415"/>
        <dbReference type="EC" id="2.5.1.75"/>
    </reaction>
</comment>
<dbReference type="InterPro" id="IPR039657">
    <property type="entry name" value="Dimethylallyltransferase"/>
</dbReference>
<evidence type="ECO:0000256" key="8">
    <source>
        <dbReference type="ARBA" id="ARBA00022842"/>
    </source>
</evidence>
<feature type="site" description="Interaction with substrate tRNA" evidence="10">
    <location>
        <position position="118"/>
    </location>
</feature>
<keyword evidence="7 10" id="KW-0067">ATP-binding</keyword>
<dbReference type="PANTHER" id="PTHR11088">
    <property type="entry name" value="TRNA DIMETHYLALLYLTRANSFERASE"/>
    <property type="match status" value="1"/>
</dbReference>
<evidence type="ECO:0000256" key="7">
    <source>
        <dbReference type="ARBA" id="ARBA00022840"/>
    </source>
</evidence>
<dbReference type="NCBIfam" id="TIGR00174">
    <property type="entry name" value="miaA"/>
    <property type="match status" value="1"/>
</dbReference>
<dbReference type="HAMAP" id="MF_00185">
    <property type="entry name" value="IPP_trans"/>
    <property type="match status" value="1"/>
</dbReference>
<evidence type="ECO:0000256" key="12">
    <source>
        <dbReference type="RuleBase" id="RU003784"/>
    </source>
</evidence>
<feature type="binding site" evidence="10">
    <location>
        <begin position="11"/>
        <end position="16"/>
    </location>
    <ligand>
        <name>substrate</name>
    </ligand>
</feature>
<gene>
    <name evidence="10" type="primary">miaA</name>
    <name evidence="14" type="ORF">AMJ44_06770</name>
</gene>
<evidence type="ECO:0000256" key="13">
    <source>
        <dbReference type="RuleBase" id="RU003785"/>
    </source>
</evidence>
<dbReference type="SUPFAM" id="SSF52540">
    <property type="entry name" value="P-loop containing nucleoside triphosphate hydrolases"/>
    <property type="match status" value="1"/>
</dbReference>
<dbReference type="InterPro" id="IPR018022">
    <property type="entry name" value="IPT"/>
</dbReference>
<evidence type="ECO:0000256" key="3">
    <source>
        <dbReference type="ARBA" id="ARBA00005842"/>
    </source>
</evidence>
<evidence type="ECO:0000256" key="10">
    <source>
        <dbReference type="HAMAP-Rule" id="MF_00185"/>
    </source>
</evidence>
<evidence type="ECO:0000256" key="5">
    <source>
        <dbReference type="ARBA" id="ARBA00022694"/>
    </source>
</evidence>
<organism evidence="14 15">
    <name type="scientific">candidate division WOR-1 bacterium DG_54_3</name>
    <dbReference type="NCBI Taxonomy" id="1703775"/>
    <lineage>
        <taxon>Bacteria</taxon>
        <taxon>Bacillati</taxon>
        <taxon>Saganbacteria</taxon>
    </lineage>
</organism>
<comment type="cofactor">
    <cofactor evidence="1 10">
        <name>Mg(2+)</name>
        <dbReference type="ChEBI" id="CHEBI:18420"/>
    </cofactor>
</comment>
<dbReference type="AlphaFoldDB" id="A0A0S7Y225"/>
<evidence type="ECO:0000256" key="4">
    <source>
        <dbReference type="ARBA" id="ARBA00022679"/>
    </source>
</evidence>
<dbReference type="GO" id="GO:0052381">
    <property type="term" value="F:tRNA dimethylallyltransferase activity"/>
    <property type="evidence" value="ECO:0007669"/>
    <property type="project" value="UniProtKB-UniRule"/>
</dbReference>
<keyword evidence="4 10" id="KW-0808">Transferase</keyword>
<evidence type="ECO:0000313" key="14">
    <source>
        <dbReference type="EMBL" id="KPJ68297.1"/>
    </source>
</evidence>
<dbReference type="PANTHER" id="PTHR11088:SF60">
    <property type="entry name" value="TRNA DIMETHYLALLYLTRANSFERASE"/>
    <property type="match status" value="1"/>
</dbReference>
<evidence type="ECO:0000256" key="6">
    <source>
        <dbReference type="ARBA" id="ARBA00022741"/>
    </source>
</evidence>
<dbReference type="InterPro" id="IPR027417">
    <property type="entry name" value="P-loop_NTPase"/>
</dbReference>